<feature type="signal peptide" evidence="12">
    <location>
        <begin position="1"/>
        <end position="19"/>
    </location>
</feature>
<dbReference type="KEGG" id="tut:107364038"/>
<reference evidence="13" key="2">
    <citation type="submission" date="2015-06" db="UniProtKB">
        <authorList>
            <consortium name="EnsemblMetazoa"/>
        </authorList>
    </citation>
    <scope>IDENTIFICATION</scope>
</reference>
<keyword evidence="7" id="KW-1133">Transmembrane helix</keyword>
<keyword evidence="6" id="KW-0735">Signal-anchor</keyword>
<feature type="chain" id="PRO_5004581342" description="Hexosyltransferase" evidence="12">
    <location>
        <begin position="20"/>
        <end position="511"/>
    </location>
</feature>
<dbReference type="GO" id="GO:0016758">
    <property type="term" value="F:hexosyltransferase activity"/>
    <property type="evidence" value="ECO:0007669"/>
    <property type="project" value="InterPro"/>
</dbReference>
<keyword evidence="14" id="KW-1185">Reference proteome</keyword>
<feature type="compositionally biased region" description="Low complexity" evidence="11">
    <location>
        <begin position="120"/>
        <end position="174"/>
    </location>
</feature>
<dbReference type="EMBL" id="CAEY01000073">
    <property type="status" value="NOT_ANNOTATED_CDS"/>
    <property type="molecule type" value="Genomic_DNA"/>
</dbReference>
<sequence>MISAQKRMLTLFCITFVLATLMTISHYGSPTGIGNGRRLVLNDVDKEKLVEMFNLVPYQPSPASPALDNTNQISNNKPLLPVNGLVQQSPGKPTIPASSSAKPPSYSSYVPVIKSSSISSSSSHSSPSFTNLSPSPSPSSFPSRRPLFQLSSSRSLPPLPPSSSSSATSPVTTPKHSPSPVNNFDYHSVNEVPNQSPFNTRNETSKEPEEQRPKGFFTADEIALTRQFLIDKPNFCDTDNGASLDLLILVNSAVGNFEARQAIRQTWGKFAVERGSLLLFLIGNSRDANINSKVKKENEQYSDLLQGAYIDSYYNLTLKTMSMMKWVSDNCDKVKFVLKVDDDMFINMQLLVDFCETRTFTNSIIGHIAKKWKPHRDTKSKWFVSPSVFNGTVFPNFATGPCYMFSGDVSKPLSEQSYKMKPLHLEDVFMTGIVAEAAKVRRLNYALMKNVRVKVNHCNFKRLMTSHKHTPKEIITLWNQVYDEMDKPCEKPVSKPTTAAKISKNPGAKKT</sequence>
<evidence type="ECO:0000256" key="4">
    <source>
        <dbReference type="ARBA" id="ARBA00022679"/>
    </source>
</evidence>
<feature type="compositionally biased region" description="Basic and acidic residues" evidence="11">
    <location>
        <begin position="203"/>
        <end position="213"/>
    </location>
</feature>
<accession>T1KH11</accession>
<feature type="compositionally biased region" description="Polar residues" evidence="11">
    <location>
        <begin position="67"/>
        <end position="77"/>
    </location>
</feature>
<evidence type="ECO:0000256" key="12">
    <source>
        <dbReference type="SAM" id="SignalP"/>
    </source>
</evidence>
<evidence type="ECO:0000313" key="14">
    <source>
        <dbReference type="Proteomes" id="UP000015104"/>
    </source>
</evidence>
<comment type="subcellular location">
    <subcellularLocation>
        <location evidence="1">Golgi apparatus membrane</location>
        <topology evidence="1">Single-pass type II membrane protein</topology>
    </subcellularLocation>
</comment>
<evidence type="ECO:0000313" key="13">
    <source>
        <dbReference type="EnsemblMetazoa" id="tetur11g02720.1"/>
    </source>
</evidence>
<dbReference type="FunFam" id="3.90.550.50:FF:000001">
    <property type="entry name" value="Hexosyltransferase"/>
    <property type="match status" value="1"/>
</dbReference>
<feature type="compositionally biased region" description="Polar residues" evidence="11">
    <location>
        <begin position="191"/>
        <end position="202"/>
    </location>
</feature>
<keyword evidence="12" id="KW-0732">Signal</keyword>
<evidence type="ECO:0000256" key="11">
    <source>
        <dbReference type="SAM" id="MobiDB-lite"/>
    </source>
</evidence>
<dbReference type="Proteomes" id="UP000015104">
    <property type="component" value="Unassembled WGS sequence"/>
</dbReference>
<reference evidence="14" key="1">
    <citation type="submission" date="2011-08" db="EMBL/GenBank/DDBJ databases">
        <authorList>
            <person name="Rombauts S."/>
        </authorList>
    </citation>
    <scope>NUCLEOTIDE SEQUENCE</scope>
    <source>
        <strain evidence="14">London</strain>
    </source>
</reference>
<dbReference type="OMA" id="GHIGKKW"/>
<organism evidence="13 14">
    <name type="scientific">Tetranychus urticae</name>
    <name type="common">Two-spotted spider mite</name>
    <dbReference type="NCBI Taxonomy" id="32264"/>
    <lineage>
        <taxon>Eukaryota</taxon>
        <taxon>Metazoa</taxon>
        <taxon>Ecdysozoa</taxon>
        <taxon>Arthropoda</taxon>
        <taxon>Chelicerata</taxon>
        <taxon>Arachnida</taxon>
        <taxon>Acari</taxon>
        <taxon>Acariformes</taxon>
        <taxon>Trombidiformes</taxon>
        <taxon>Prostigmata</taxon>
        <taxon>Eleutherengona</taxon>
        <taxon>Raphignathae</taxon>
        <taxon>Tetranychoidea</taxon>
        <taxon>Tetranychidae</taxon>
        <taxon>Tetranychus</taxon>
    </lineage>
</organism>
<evidence type="ECO:0000256" key="5">
    <source>
        <dbReference type="ARBA" id="ARBA00022692"/>
    </source>
</evidence>
<protein>
    <recommendedName>
        <fullName evidence="15">Hexosyltransferase</fullName>
    </recommendedName>
</protein>
<dbReference type="PANTHER" id="PTHR11214">
    <property type="entry name" value="BETA-1,3-N-ACETYLGLUCOSAMINYLTRANSFERASE"/>
    <property type="match status" value="1"/>
</dbReference>
<keyword evidence="5" id="KW-0812">Transmembrane</keyword>
<dbReference type="EnsemblMetazoa" id="tetur11g02720.1">
    <property type="protein sequence ID" value="tetur11g02720.1"/>
    <property type="gene ID" value="tetur11g02720"/>
</dbReference>
<dbReference type="InterPro" id="IPR002659">
    <property type="entry name" value="Glyco_trans_31"/>
</dbReference>
<dbReference type="PANTHER" id="PTHR11214:SF379">
    <property type="entry name" value="HEXOSYLTRANSFERASE-RELATED"/>
    <property type="match status" value="1"/>
</dbReference>
<keyword evidence="10" id="KW-0325">Glycoprotein</keyword>
<evidence type="ECO:0000256" key="7">
    <source>
        <dbReference type="ARBA" id="ARBA00022989"/>
    </source>
</evidence>
<dbReference type="GO" id="GO:0000139">
    <property type="term" value="C:Golgi membrane"/>
    <property type="evidence" value="ECO:0007669"/>
    <property type="project" value="UniProtKB-SubCell"/>
</dbReference>
<dbReference type="OrthoDB" id="5512589at2759"/>
<evidence type="ECO:0000256" key="6">
    <source>
        <dbReference type="ARBA" id="ARBA00022968"/>
    </source>
</evidence>
<feature type="region of interest" description="Disordered" evidence="11">
    <location>
        <begin position="120"/>
        <end position="214"/>
    </location>
</feature>
<feature type="compositionally biased region" description="Low complexity" evidence="11">
    <location>
        <begin position="94"/>
        <end position="106"/>
    </location>
</feature>
<evidence type="ECO:0000256" key="8">
    <source>
        <dbReference type="ARBA" id="ARBA00023034"/>
    </source>
</evidence>
<dbReference type="eggNOG" id="KOG2287">
    <property type="taxonomic scope" value="Eukaryota"/>
</dbReference>
<keyword evidence="4" id="KW-0808">Transferase</keyword>
<feature type="region of interest" description="Disordered" evidence="11">
    <location>
        <begin position="489"/>
        <end position="511"/>
    </location>
</feature>
<evidence type="ECO:0000256" key="3">
    <source>
        <dbReference type="ARBA" id="ARBA00022676"/>
    </source>
</evidence>
<proteinExistence type="inferred from homology"/>
<evidence type="ECO:0000256" key="9">
    <source>
        <dbReference type="ARBA" id="ARBA00023136"/>
    </source>
</evidence>
<feature type="region of interest" description="Disordered" evidence="11">
    <location>
        <begin position="64"/>
        <end position="106"/>
    </location>
</feature>
<gene>
    <name evidence="13" type="primary">107364038</name>
</gene>
<keyword evidence="8" id="KW-0333">Golgi apparatus</keyword>
<keyword evidence="9" id="KW-0472">Membrane</keyword>
<evidence type="ECO:0000256" key="1">
    <source>
        <dbReference type="ARBA" id="ARBA00004323"/>
    </source>
</evidence>
<name>T1KH11_TETUR</name>
<dbReference type="GO" id="GO:0006493">
    <property type="term" value="P:protein O-linked glycosylation"/>
    <property type="evidence" value="ECO:0007669"/>
    <property type="project" value="TreeGrafter"/>
</dbReference>
<evidence type="ECO:0000256" key="2">
    <source>
        <dbReference type="ARBA" id="ARBA00008661"/>
    </source>
</evidence>
<dbReference type="Pfam" id="PF01762">
    <property type="entry name" value="Galactosyl_T"/>
    <property type="match status" value="1"/>
</dbReference>
<comment type="similarity">
    <text evidence="2">Belongs to the glycosyltransferase 31 family.</text>
</comment>
<dbReference type="HOGENOM" id="CLU_533561_0_0_1"/>
<dbReference type="Gene3D" id="3.90.550.50">
    <property type="match status" value="1"/>
</dbReference>
<keyword evidence="3" id="KW-0328">Glycosyltransferase</keyword>
<evidence type="ECO:0008006" key="15">
    <source>
        <dbReference type="Google" id="ProtNLM"/>
    </source>
</evidence>
<dbReference type="AlphaFoldDB" id="T1KH11"/>
<evidence type="ECO:0000256" key="10">
    <source>
        <dbReference type="ARBA" id="ARBA00023180"/>
    </source>
</evidence>